<gene>
    <name evidence="2" type="ORF">DFH07DRAFT_737398</name>
</gene>
<organism evidence="2 3">
    <name type="scientific">Mycena maculata</name>
    <dbReference type="NCBI Taxonomy" id="230809"/>
    <lineage>
        <taxon>Eukaryota</taxon>
        <taxon>Fungi</taxon>
        <taxon>Dikarya</taxon>
        <taxon>Basidiomycota</taxon>
        <taxon>Agaricomycotina</taxon>
        <taxon>Agaricomycetes</taxon>
        <taxon>Agaricomycetidae</taxon>
        <taxon>Agaricales</taxon>
        <taxon>Marasmiineae</taxon>
        <taxon>Mycenaceae</taxon>
        <taxon>Mycena</taxon>
    </lineage>
</organism>
<feature type="compositionally biased region" description="Low complexity" evidence="1">
    <location>
        <begin position="322"/>
        <end position="335"/>
    </location>
</feature>
<evidence type="ECO:0000313" key="2">
    <source>
        <dbReference type="EMBL" id="KAJ7765906.1"/>
    </source>
</evidence>
<dbReference type="Proteomes" id="UP001215280">
    <property type="component" value="Unassembled WGS sequence"/>
</dbReference>
<sequence>MSTDSQRYSRLLSAKGFGYPLFHPQLCDDLPEPTRKTGTIIGDVGVVAPDGCFDPIFNILLPPGHPANRFGVPRGFQQVHLLPDEICMLALCHPSCSCISNTNVNKRRLDMQVGVENDVQVVSSLRPHAFAILMRAHRFLPCTAGGAIELSANSKEMAFLLLPDGASSWDLRAKQVFRDYALEHGQSWYQFVNGDLQRMIGNGGLYLVTGVTKSTSWCIASVNNSSGGGGVSLKLKAVHAAGLNGSYTWQWENVSSSLHSSEHAAPERKNQTVFVRGFNVAVSSLPSPLSKPIKILNSKDVRKTIGGPPCARPRTESTQANGPSPDTPSTPTSGGSDEGRGSSVESMKTDSVGSINRHGSVWWGYHVQ</sequence>
<dbReference type="AlphaFoldDB" id="A0AAD7JKL9"/>
<accession>A0AAD7JKL9</accession>
<feature type="compositionally biased region" description="Polar residues" evidence="1">
    <location>
        <begin position="343"/>
        <end position="354"/>
    </location>
</feature>
<evidence type="ECO:0000256" key="1">
    <source>
        <dbReference type="SAM" id="MobiDB-lite"/>
    </source>
</evidence>
<feature type="region of interest" description="Disordered" evidence="1">
    <location>
        <begin position="300"/>
        <end position="356"/>
    </location>
</feature>
<protein>
    <submittedName>
        <fullName evidence="2">Uncharacterized protein</fullName>
    </submittedName>
</protein>
<name>A0AAD7JKL9_9AGAR</name>
<proteinExistence type="predicted"/>
<keyword evidence="3" id="KW-1185">Reference proteome</keyword>
<evidence type="ECO:0000313" key="3">
    <source>
        <dbReference type="Proteomes" id="UP001215280"/>
    </source>
</evidence>
<comment type="caution">
    <text evidence="2">The sequence shown here is derived from an EMBL/GenBank/DDBJ whole genome shotgun (WGS) entry which is preliminary data.</text>
</comment>
<reference evidence="2" key="1">
    <citation type="submission" date="2023-03" db="EMBL/GenBank/DDBJ databases">
        <title>Massive genome expansion in bonnet fungi (Mycena s.s.) driven by repeated elements and novel gene families across ecological guilds.</title>
        <authorList>
            <consortium name="Lawrence Berkeley National Laboratory"/>
            <person name="Harder C.B."/>
            <person name="Miyauchi S."/>
            <person name="Viragh M."/>
            <person name="Kuo A."/>
            <person name="Thoen E."/>
            <person name="Andreopoulos B."/>
            <person name="Lu D."/>
            <person name="Skrede I."/>
            <person name="Drula E."/>
            <person name="Henrissat B."/>
            <person name="Morin E."/>
            <person name="Kohler A."/>
            <person name="Barry K."/>
            <person name="LaButti K."/>
            <person name="Morin E."/>
            <person name="Salamov A."/>
            <person name="Lipzen A."/>
            <person name="Mereny Z."/>
            <person name="Hegedus B."/>
            <person name="Baldrian P."/>
            <person name="Stursova M."/>
            <person name="Weitz H."/>
            <person name="Taylor A."/>
            <person name="Grigoriev I.V."/>
            <person name="Nagy L.G."/>
            <person name="Martin F."/>
            <person name="Kauserud H."/>
        </authorList>
    </citation>
    <scope>NUCLEOTIDE SEQUENCE</scope>
    <source>
        <strain evidence="2">CBHHK188m</strain>
    </source>
</reference>
<dbReference type="EMBL" id="JARJLG010000034">
    <property type="protein sequence ID" value="KAJ7765906.1"/>
    <property type="molecule type" value="Genomic_DNA"/>
</dbReference>